<feature type="transmembrane region" description="Helical" evidence="7">
    <location>
        <begin position="262"/>
        <end position="284"/>
    </location>
</feature>
<keyword evidence="6 7" id="KW-0472">Membrane</keyword>
<dbReference type="Pfam" id="PF00528">
    <property type="entry name" value="BPD_transp_1"/>
    <property type="match status" value="1"/>
</dbReference>
<dbReference type="CDD" id="cd06261">
    <property type="entry name" value="TM_PBP2"/>
    <property type="match status" value="1"/>
</dbReference>
<evidence type="ECO:0000256" key="5">
    <source>
        <dbReference type="ARBA" id="ARBA00022989"/>
    </source>
</evidence>
<dbReference type="PANTHER" id="PTHR43005:SF2">
    <property type="entry name" value="INTEGRAL MEMBRANE SUGAR TRANSPORT PROTEIN"/>
    <property type="match status" value="1"/>
</dbReference>
<reference evidence="9 10" key="1">
    <citation type="submission" date="2018-07" db="EMBL/GenBank/DDBJ databases">
        <title>Genomic Encyclopedia of Type Strains, Phase III (KMG-III): the genomes of soil and plant-associated and newly described type strains.</title>
        <authorList>
            <person name="Whitman W."/>
        </authorList>
    </citation>
    <scope>NUCLEOTIDE SEQUENCE [LARGE SCALE GENOMIC DNA]</scope>
    <source>
        <strain evidence="9 10">CECT 7506</strain>
    </source>
</reference>
<keyword evidence="4 7" id="KW-0812">Transmembrane</keyword>
<comment type="caution">
    <text evidence="9">The sequence shown here is derived from an EMBL/GenBank/DDBJ whole genome shotgun (WGS) entry which is preliminary data.</text>
</comment>
<dbReference type="InterPro" id="IPR035906">
    <property type="entry name" value="MetI-like_sf"/>
</dbReference>
<dbReference type="GO" id="GO:0055085">
    <property type="term" value="P:transmembrane transport"/>
    <property type="evidence" value="ECO:0007669"/>
    <property type="project" value="InterPro"/>
</dbReference>
<dbReference type="EMBL" id="QPJD01000027">
    <property type="protein sequence ID" value="RCW41099.1"/>
    <property type="molecule type" value="Genomic_DNA"/>
</dbReference>
<comment type="similarity">
    <text evidence="7">Belongs to the binding-protein-dependent transport system permease family.</text>
</comment>
<dbReference type="GO" id="GO:0005886">
    <property type="term" value="C:plasma membrane"/>
    <property type="evidence" value="ECO:0007669"/>
    <property type="project" value="UniProtKB-SubCell"/>
</dbReference>
<dbReference type="Proteomes" id="UP000252415">
    <property type="component" value="Unassembled WGS sequence"/>
</dbReference>
<accession>A0A368VKL3</accession>
<feature type="domain" description="ABC transmembrane type-1" evidence="8">
    <location>
        <begin position="72"/>
        <end position="283"/>
    </location>
</feature>
<proteinExistence type="inferred from homology"/>
<organism evidence="9 10">
    <name type="scientific">Paenibacillus prosopidis</name>
    <dbReference type="NCBI Taxonomy" id="630520"/>
    <lineage>
        <taxon>Bacteria</taxon>
        <taxon>Bacillati</taxon>
        <taxon>Bacillota</taxon>
        <taxon>Bacilli</taxon>
        <taxon>Bacillales</taxon>
        <taxon>Paenibacillaceae</taxon>
        <taxon>Paenibacillus</taxon>
    </lineage>
</organism>
<dbReference type="SUPFAM" id="SSF161098">
    <property type="entry name" value="MetI-like"/>
    <property type="match status" value="1"/>
</dbReference>
<dbReference type="PANTHER" id="PTHR43005">
    <property type="entry name" value="BLR7065 PROTEIN"/>
    <property type="match status" value="1"/>
</dbReference>
<evidence type="ECO:0000256" key="1">
    <source>
        <dbReference type="ARBA" id="ARBA00004651"/>
    </source>
</evidence>
<evidence type="ECO:0000256" key="2">
    <source>
        <dbReference type="ARBA" id="ARBA00022448"/>
    </source>
</evidence>
<feature type="transmembrane region" description="Helical" evidence="7">
    <location>
        <begin position="109"/>
        <end position="126"/>
    </location>
</feature>
<protein>
    <submittedName>
        <fullName evidence="9">Sorbitol/mannitol transport system permease protein</fullName>
    </submittedName>
</protein>
<comment type="subcellular location">
    <subcellularLocation>
        <location evidence="1 7">Cell membrane</location>
        <topology evidence="1 7">Multi-pass membrane protein</topology>
    </subcellularLocation>
</comment>
<evidence type="ECO:0000259" key="8">
    <source>
        <dbReference type="PROSITE" id="PS50928"/>
    </source>
</evidence>
<evidence type="ECO:0000313" key="10">
    <source>
        <dbReference type="Proteomes" id="UP000252415"/>
    </source>
</evidence>
<dbReference type="OrthoDB" id="9783714at2"/>
<gene>
    <name evidence="9" type="ORF">DFP97_1273</name>
</gene>
<evidence type="ECO:0000256" key="3">
    <source>
        <dbReference type="ARBA" id="ARBA00022475"/>
    </source>
</evidence>
<feature type="transmembrane region" description="Helical" evidence="7">
    <location>
        <begin position="202"/>
        <end position="227"/>
    </location>
</feature>
<dbReference type="PROSITE" id="PS50928">
    <property type="entry name" value="ABC_TM1"/>
    <property type="match status" value="1"/>
</dbReference>
<sequence>MKSIGLKSAPPIKRLLWPSIILVALVTQIPFILTIYYSFLDWNLMRPDKGAKFVWFANFKAIFMGSEFYTVLGNTFILTACTLLLCLVFGLGLALLMNRDFLGKGLLRTIFVAPFFVMPAVAGIVWKTAILNPNFGITAYFAGVLGQDAVDWLGSYPLQTIIALVSWQWIPFFMLIILAGLQSVPKDAMEACMIDGASTFQRFIYVVIPHLLRYIEVAVLLGLLFIMQTFGEIYVTTSGGPGYASTNLPFYVYRVGFKGWDIGGASAIGVVIVIITLILLKYLFKFLRRTFRGELT</sequence>
<keyword evidence="3" id="KW-1003">Cell membrane</keyword>
<feature type="transmembrane region" description="Helical" evidence="7">
    <location>
        <begin position="76"/>
        <end position="97"/>
    </location>
</feature>
<dbReference type="Gene3D" id="1.10.3720.10">
    <property type="entry name" value="MetI-like"/>
    <property type="match status" value="1"/>
</dbReference>
<name>A0A368VKL3_9BACL</name>
<keyword evidence="10" id="KW-1185">Reference proteome</keyword>
<feature type="transmembrane region" description="Helical" evidence="7">
    <location>
        <begin position="161"/>
        <end position="181"/>
    </location>
</feature>
<keyword evidence="5 7" id="KW-1133">Transmembrane helix</keyword>
<evidence type="ECO:0000313" key="9">
    <source>
        <dbReference type="EMBL" id="RCW41099.1"/>
    </source>
</evidence>
<evidence type="ECO:0000256" key="4">
    <source>
        <dbReference type="ARBA" id="ARBA00022692"/>
    </source>
</evidence>
<dbReference type="InterPro" id="IPR000515">
    <property type="entry name" value="MetI-like"/>
</dbReference>
<evidence type="ECO:0000256" key="7">
    <source>
        <dbReference type="RuleBase" id="RU363032"/>
    </source>
</evidence>
<dbReference type="AlphaFoldDB" id="A0A368VKL3"/>
<feature type="transmembrane region" description="Helical" evidence="7">
    <location>
        <begin position="20"/>
        <end position="39"/>
    </location>
</feature>
<keyword evidence="2 7" id="KW-0813">Transport</keyword>
<evidence type="ECO:0000256" key="6">
    <source>
        <dbReference type="ARBA" id="ARBA00023136"/>
    </source>
</evidence>
<dbReference type="RefSeq" id="WP_114384054.1">
    <property type="nucleotide sequence ID" value="NZ_QPJD01000027.1"/>
</dbReference>